<accession>A0A1Z1SZ14</accession>
<dbReference type="SMR" id="A0A1Z1SZ14"/>
<dbReference type="Proteomes" id="UP000251485">
    <property type="component" value="Unassembled WGS sequence"/>
</dbReference>
<evidence type="ECO:0000313" key="8">
    <source>
        <dbReference type="Proteomes" id="UP001171165"/>
    </source>
</evidence>
<keyword evidence="1" id="KW-1133">Transmembrane helix</keyword>
<dbReference type="GO" id="GO:0016491">
    <property type="term" value="F:oxidoreductase activity"/>
    <property type="evidence" value="ECO:0007669"/>
    <property type="project" value="InterPro"/>
</dbReference>
<evidence type="ECO:0000259" key="2">
    <source>
        <dbReference type="PROSITE" id="PS51352"/>
    </source>
</evidence>
<dbReference type="SUPFAM" id="SSF52833">
    <property type="entry name" value="Thioredoxin-like"/>
    <property type="match status" value="1"/>
</dbReference>
<dbReference type="InterPro" id="IPR013766">
    <property type="entry name" value="Thioredoxin_domain"/>
</dbReference>
<dbReference type="EMBL" id="ABKSPD020000003">
    <property type="protein sequence ID" value="EKW9775269.1"/>
    <property type="molecule type" value="Genomic_DNA"/>
</dbReference>
<feature type="domain" description="Thioredoxin" evidence="2">
    <location>
        <begin position="31"/>
        <end position="167"/>
    </location>
</feature>
<protein>
    <submittedName>
        <fullName evidence="5">Metal resistance protein</fullName>
    </submittedName>
    <submittedName>
        <fullName evidence="4">Protein disulfide oxidoreductase</fullName>
    </submittedName>
</protein>
<dbReference type="AlphaFoldDB" id="A0A1Z1SZ14"/>
<gene>
    <name evidence="5" type="primary">msrAB</name>
    <name evidence="3" type="ORF">AM402_16745</name>
    <name evidence="5" type="ORF">NCTC10975_02510</name>
    <name evidence="4" type="ORF">PW210_001060</name>
</gene>
<evidence type="ECO:0000313" key="6">
    <source>
        <dbReference type="Proteomes" id="UP000195540"/>
    </source>
</evidence>
<keyword evidence="1" id="KW-0812">Transmembrane</keyword>
<evidence type="ECO:0000313" key="5">
    <source>
        <dbReference type="EMBL" id="SPY96779.1"/>
    </source>
</evidence>
<dbReference type="KEGG" id="pvl:AOB99_04970"/>
<dbReference type="GeneID" id="6800532"/>
<name>A0A1Z1SZ14_PROMI</name>
<dbReference type="InterPro" id="IPR050553">
    <property type="entry name" value="Thioredoxin_ResA/DsbE_sf"/>
</dbReference>
<dbReference type="OMA" id="YVWATWC"/>
<evidence type="ECO:0000313" key="4">
    <source>
        <dbReference type="EMBL" id="EKW9775269.1"/>
    </source>
</evidence>
<organism evidence="4 8">
    <name type="scientific">Proteus mirabilis</name>
    <dbReference type="NCBI Taxonomy" id="584"/>
    <lineage>
        <taxon>Bacteria</taxon>
        <taxon>Pseudomonadati</taxon>
        <taxon>Pseudomonadota</taxon>
        <taxon>Gammaproteobacteria</taxon>
        <taxon>Enterobacterales</taxon>
        <taxon>Morganellaceae</taxon>
        <taxon>Proteus</taxon>
    </lineage>
</organism>
<reference evidence="3 6" key="1">
    <citation type="submission" date="2017-05" db="EMBL/GenBank/DDBJ databases">
        <title>Whole genome sequencing of Proteus mirabilis AR_0155.</title>
        <authorList>
            <person name="Conlan S."/>
            <person name="Thomas P.J."/>
            <person name="Mullikin J."/>
            <person name="Frank K.M."/>
            <person name="Segre J.A."/>
        </authorList>
    </citation>
    <scope>NUCLEOTIDE SEQUENCE [LARGE SCALE GENOMIC DNA]</scope>
    <source>
        <strain evidence="3 6">AR_0155</strain>
    </source>
</reference>
<dbReference type="Gene3D" id="3.40.30.10">
    <property type="entry name" value="Glutaredoxin"/>
    <property type="match status" value="1"/>
</dbReference>
<evidence type="ECO:0000313" key="7">
    <source>
        <dbReference type="Proteomes" id="UP000251485"/>
    </source>
</evidence>
<dbReference type="CDD" id="cd03011">
    <property type="entry name" value="TlpA_like_ScsD_MtbDsbE"/>
    <property type="match status" value="1"/>
</dbReference>
<evidence type="ECO:0000313" key="3">
    <source>
        <dbReference type="EMBL" id="ARX35731.1"/>
    </source>
</evidence>
<evidence type="ECO:0000256" key="1">
    <source>
        <dbReference type="SAM" id="Phobius"/>
    </source>
</evidence>
<dbReference type="Proteomes" id="UP000195540">
    <property type="component" value="Chromosome"/>
</dbReference>
<dbReference type="STRING" id="584.AOUC001_13605"/>
<dbReference type="Proteomes" id="UP001171165">
    <property type="component" value="Unassembled WGS sequence"/>
</dbReference>
<feature type="transmembrane region" description="Helical" evidence="1">
    <location>
        <begin position="12"/>
        <end position="29"/>
    </location>
</feature>
<dbReference type="PROSITE" id="PS51352">
    <property type="entry name" value="THIOREDOXIN_2"/>
    <property type="match status" value="1"/>
</dbReference>
<dbReference type="PANTHER" id="PTHR42852">
    <property type="entry name" value="THIOL:DISULFIDE INTERCHANGE PROTEIN DSBE"/>
    <property type="match status" value="1"/>
</dbReference>
<dbReference type="InterPro" id="IPR036249">
    <property type="entry name" value="Thioredoxin-like_sf"/>
</dbReference>
<proteinExistence type="predicted"/>
<dbReference type="EMBL" id="UAUE01000020">
    <property type="protein sequence ID" value="SPY96779.1"/>
    <property type="molecule type" value="Genomic_DNA"/>
</dbReference>
<reference evidence="5 7" key="2">
    <citation type="submission" date="2018-06" db="EMBL/GenBank/DDBJ databases">
        <authorList>
            <consortium name="Pathogen Informatics"/>
            <person name="Doyle S."/>
        </authorList>
    </citation>
    <scope>NUCLEOTIDE SEQUENCE [LARGE SCALE GENOMIC DNA]</scope>
    <source>
        <strain evidence="5 7">NCTC10975</strain>
    </source>
</reference>
<dbReference type="RefSeq" id="WP_004252236.1">
    <property type="nucleotide sequence ID" value="NZ_BGKS01000027.1"/>
</dbReference>
<keyword evidence="1" id="KW-0472">Membrane</keyword>
<dbReference type="OrthoDB" id="9796554at2"/>
<dbReference type="InterPro" id="IPR013740">
    <property type="entry name" value="Redoxin"/>
</dbReference>
<sequence>MANRLRKWGKELIILALIFVAISFAMDWWRQPTPPELTDLSTLYTVDDKPVSLIALSQEKPLLIYFWASWCGICKLTTPTVNDLAQQGYNVTSVVIRSGDDAKIIRGINSKQLVFPVINDDRGAISQRWGISATPSFVILYKGEMVHFTSGWTSSWGLKLRLWWASI</sequence>
<dbReference type="Pfam" id="PF08534">
    <property type="entry name" value="Redoxin"/>
    <property type="match status" value="1"/>
</dbReference>
<reference evidence="4" key="3">
    <citation type="submission" date="2023-06" db="EMBL/GenBank/DDBJ databases">
        <authorList>
            <consortium name="Clinical and Environmental Microbiology Branch: Whole genome sequencing antimicrobial resistance pathogens in the healthcare setting"/>
        </authorList>
    </citation>
    <scope>NUCLEOTIDE SEQUENCE</scope>
    <source>
        <strain evidence="4">Microbial</strain>
    </source>
</reference>
<dbReference type="PANTHER" id="PTHR42852:SF17">
    <property type="entry name" value="THIOREDOXIN-LIKE PROTEIN HI_1115"/>
    <property type="match status" value="1"/>
</dbReference>
<dbReference type="EMBL" id="CP021694">
    <property type="protein sequence ID" value="ARX35731.1"/>
    <property type="molecule type" value="Genomic_DNA"/>
</dbReference>